<dbReference type="InterPro" id="IPR014330">
    <property type="entry name" value="RNA-bd_S4-rel_YaaA"/>
</dbReference>
<gene>
    <name evidence="2" type="primary">yaaA</name>
    <name evidence="2" type="ORF">LR394_12605</name>
</gene>
<dbReference type="RefSeq" id="WP_231441248.1">
    <property type="nucleotide sequence ID" value="NZ_JAJOMB010000005.1"/>
</dbReference>
<dbReference type="SUPFAM" id="SSF55174">
    <property type="entry name" value="Alpha-L RNA-binding motif"/>
    <property type="match status" value="1"/>
</dbReference>
<dbReference type="InterPro" id="IPR036986">
    <property type="entry name" value="S4_RNA-bd_sf"/>
</dbReference>
<evidence type="ECO:0000313" key="3">
    <source>
        <dbReference type="Proteomes" id="UP001138997"/>
    </source>
</evidence>
<name>A0A9X1SZ88_9ACTN</name>
<reference evidence="2" key="1">
    <citation type="submission" date="2021-11" db="EMBL/GenBank/DDBJ databases">
        <title>Streptomyces corallinus and Kineosporia corallina sp. nov., two new coral-derived marine actinobacteria.</title>
        <authorList>
            <person name="Buangrab K."/>
            <person name="Sutthacheep M."/>
            <person name="Yeemin T."/>
            <person name="Harunari E."/>
            <person name="Igarashi Y."/>
            <person name="Sripreechasak P."/>
            <person name="Kanchanasin P."/>
            <person name="Tanasupawat S."/>
            <person name="Phongsopitanun W."/>
        </authorList>
    </citation>
    <scope>NUCLEOTIDE SEQUENCE</scope>
    <source>
        <strain evidence="2">JCM 31032</strain>
    </source>
</reference>
<dbReference type="Proteomes" id="UP001138997">
    <property type="component" value="Unassembled WGS sequence"/>
</dbReference>
<keyword evidence="1" id="KW-0694">RNA-binding</keyword>
<organism evidence="2 3">
    <name type="scientific">Kineosporia babensis</name>
    <dbReference type="NCBI Taxonomy" id="499548"/>
    <lineage>
        <taxon>Bacteria</taxon>
        <taxon>Bacillati</taxon>
        <taxon>Actinomycetota</taxon>
        <taxon>Actinomycetes</taxon>
        <taxon>Kineosporiales</taxon>
        <taxon>Kineosporiaceae</taxon>
        <taxon>Kineosporia</taxon>
    </lineage>
</organism>
<evidence type="ECO:0000256" key="1">
    <source>
        <dbReference type="PROSITE-ProRule" id="PRU00182"/>
    </source>
</evidence>
<keyword evidence="3" id="KW-1185">Reference proteome</keyword>
<protein>
    <submittedName>
        <fullName evidence="2">S4 domain-containing protein YaaA</fullName>
    </submittedName>
</protein>
<dbReference type="PROSITE" id="PS50889">
    <property type="entry name" value="S4"/>
    <property type="match status" value="1"/>
</dbReference>
<evidence type="ECO:0000313" key="2">
    <source>
        <dbReference type="EMBL" id="MCD5311743.1"/>
    </source>
</evidence>
<dbReference type="GO" id="GO:0003723">
    <property type="term" value="F:RNA binding"/>
    <property type="evidence" value="ECO:0007669"/>
    <property type="project" value="UniProtKB-KW"/>
</dbReference>
<dbReference type="Pfam" id="PF13275">
    <property type="entry name" value="S4_2"/>
    <property type="match status" value="1"/>
</dbReference>
<dbReference type="CDD" id="cd00165">
    <property type="entry name" value="S4"/>
    <property type="match status" value="1"/>
</dbReference>
<dbReference type="NCBIfam" id="TIGR02988">
    <property type="entry name" value="YaaA_near_RecF"/>
    <property type="match status" value="1"/>
</dbReference>
<dbReference type="Gene3D" id="3.10.290.10">
    <property type="entry name" value="RNA-binding S4 domain"/>
    <property type="match status" value="1"/>
</dbReference>
<sequence>MVEVEISDEYIQLGSFLKLAGAIGTGGDAKLMIASGDVDVNGEPETRRGRKLRPGDVVTTASVSWQVVQA</sequence>
<proteinExistence type="predicted"/>
<dbReference type="AlphaFoldDB" id="A0A9X1SZ88"/>
<comment type="caution">
    <text evidence="2">The sequence shown here is derived from an EMBL/GenBank/DDBJ whole genome shotgun (WGS) entry which is preliminary data.</text>
</comment>
<accession>A0A9X1SZ88</accession>
<dbReference type="EMBL" id="JAJOMB010000005">
    <property type="protein sequence ID" value="MCD5311743.1"/>
    <property type="molecule type" value="Genomic_DNA"/>
</dbReference>